<evidence type="ECO:0000313" key="9">
    <source>
        <dbReference type="EMBL" id="PRQ60827.1"/>
    </source>
</evidence>
<comment type="similarity">
    <text evidence="2">Belongs to the UPF0496 family.</text>
</comment>
<feature type="transmembrane region" description="Helical" evidence="7">
    <location>
        <begin position="142"/>
        <end position="175"/>
    </location>
</feature>
<dbReference type="InterPro" id="IPR007749">
    <property type="entry name" value="DUF677"/>
</dbReference>
<sequence length="281" mass="31922">MGMKGVRKLSRKIFKNVCNRDGDLWRSYEDACKNEKDFLTELGKFLESYEKCLIQIKKVKNNDGGNDDGYMRILEKLKNVKGASGRVYDQHFAHQILCEKVECLKTQREDLHDELTGQKEKPRKKYDCTRAWRRCLRMVTHILFIGAAAAEFACTVVAAVLAAPLVALAIAAAIIPTLAGQHWTLSWIEDSEIPSGYSDSAIRLMESKTMRSIKDLGEIQTYLCRVVKDKESLTSDLNSVIEGDEDINMKTIERLLKDINELKERARNSKSKILEASKEVS</sequence>
<evidence type="ECO:0000256" key="2">
    <source>
        <dbReference type="ARBA" id="ARBA00009074"/>
    </source>
</evidence>
<gene>
    <name evidence="9" type="ORF">RchiOBHm_Chr0c38g0503081</name>
    <name evidence="8" type="ORF">RchiOBHm_Chr6g0262581</name>
</gene>
<dbReference type="PANTHER" id="PTHR31113:SF3">
    <property type="entry name" value="UPF0496 PROTEIN 1"/>
    <property type="match status" value="1"/>
</dbReference>
<comment type="subcellular location">
    <subcellularLocation>
        <location evidence="1">Membrane</location>
    </subcellularLocation>
</comment>
<dbReference type="EMBL" id="PDCK01000033">
    <property type="protein sequence ID" value="PRQ60827.1"/>
    <property type="molecule type" value="Genomic_DNA"/>
</dbReference>
<reference evidence="9 10" key="1">
    <citation type="journal article" date="2018" name="Nat. Genet.">
        <title>The Rosa genome provides new insights in the design of modern roses.</title>
        <authorList>
            <person name="Bendahmane M."/>
        </authorList>
    </citation>
    <scope>NUCLEOTIDE SEQUENCE [LARGE SCALE GENOMIC DNA]</scope>
    <source>
        <strain evidence="10">cv. Old Blush</strain>
    </source>
</reference>
<evidence type="ECO:0000256" key="7">
    <source>
        <dbReference type="SAM" id="Phobius"/>
    </source>
</evidence>
<keyword evidence="10" id="KW-1185">Reference proteome</keyword>
<organism evidence="9 10">
    <name type="scientific">Rosa chinensis</name>
    <name type="common">China rose</name>
    <dbReference type="NCBI Taxonomy" id="74649"/>
    <lineage>
        <taxon>Eukaryota</taxon>
        <taxon>Viridiplantae</taxon>
        <taxon>Streptophyta</taxon>
        <taxon>Embryophyta</taxon>
        <taxon>Tracheophyta</taxon>
        <taxon>Spermatophyta</taxon>
        <taxon>Magnoliopsida</taxon>
        <taxon>eudicotyledons</taxon>
        <taxon>Gunneridae</taxon>
        <taxon>Pentapetalae</taxon>
        <taxon>rosids</taxon>
        <taxon>fabids</taxon>
        <taxon>Rosales</taxon>
        <taxon>Rosaceae</taxon>
        <taxon>Rosoideae</taxon>
        <taxon>Rosoideae incertae sedis</taxon>
        <taxon>Rosa</taxon>
    </lineage>
</organism>
<dbReference type="Pfam" id="PF05055">
    <property type="entry name" value="DUF677"/>
    <property type="match status" value="1"/>
</dbReference>
<dbReference type="Proteomes" id="UP000238479">
    <property type="component" value="Chromosome 6"/>
</dbReference>
<evidence type="ECO:0000313" key="8">
    <source>
        <dbReference type="EMBL" id="PRQ23548.1"/>
    </source>
</evidence>
<proteinExistence type="inferred from homology"/>
<evidence type="ECO:0000256" key="1">
    <source>
        <dbReference type="ARBA" id="ARBA00004370"/>
    </source>
</evidence>
<accession>A0A2P6SQ87</accession>
<keyword evidence="4 7" id="KW-1133">Transmembrane helix</keyword>
<comment type="caution">
    <text evidence="9">The sequence shown here is derived from an EMBL/GenBank/DDBJ whole genome shotgun (WGS) entry which is preliminary data.</text>
</comment>
<dbReference type="EMBL" id="PDCK01000044">
    <property type="protein sequence ID" value="PRQ23548.1"/>
    <property type="molecule type" value="Genomic_DNA"/>
</dbReference>
<keyword evidence="5 7" id="KW-0472">Membrane</keyword>
<evidence type="ECO:0000256" key="3">
    <source>
        <dbReference type="ARBA" id="ARBA00022692"/>
    </source>
</evidence>
<dbReference type="Gramene" id="PRQ23548">
    <property type="protein sequence ID" value="PRQ23548"/>
    <property type="gene ID" value="RchiOBHm_Chr6g0262581"/>
</dbReference>
<evidence type="ECO:0000313" key="10">
    <source>
        <dbReference type="Proteomes" id="UP000238479"/>
    </source>
</evidence>
<evidence type="ECO:0000256" key="5">
    <source>
        <dbReference type="ARBA" id="ARBA00023136"/>
    </source>
</evidence>
<dbReference type="PANTHER" id="PTHR31113">
    <property type="entry name" value="UPF0496 PROTEIN 3-RELATED"/>
    <property type="match status" value="1"/>
</dbReference>
<dbReference type="GO" id="GO:0016020">
    <property type="term" value="C:membrane"/>
    <property type="evidence" value="ECO:0007669"/>
    <property type="project" value="UniProtKB-SubCell"/>
</dbReference>
<dbReference type="STRING" id="74649.A0A2P6SQ87"/>
<dbReference type="Gramene" id="PRQ60827">
    <property type="protein sequence ID" value="PRQ60827"/>
    <property type="gene ID" value="RchiOBHm_Chr0c38g0503081"/>
</dbReference>
<feature type="coiled-coil region" evidence="6">
    <location>
        <begin position="249"/>
        <end position="279"/>
    </location>
</feature>
<keyword evidence="3 7" id="KW-0812">Transmembrane</keyword>
<protein>
    <submittedName>
        <fullName evidence="9">Uncharacterized protein</fullName>
    </submittedName>
</protein>
<evidence type="ECO:0000256" key="6">
    <source>
        <dbReference type="SAM" id="Coils"/>
    </source>
</evidence>
<dbReference type="AlphaFoldDB" id="A0A2P6SQ87"/>
<keyword evidence="6" id="KW-0175">Coiled coil</keyword>
<name>A0A2P6SQ87_ROSCH</name>
<evidence type="ECO:0000256" key="4">
    <source>
        <dbReference type="ARBA" id="ARBA00022989"/>
    </source>
</evidence>